<dbReference type="Proteomes" id="UP000199623">
    <property type="component" value="Unassembled WGS sequence"/>
</dbReference>
<feature type="transmembrane region" description="Helical" evidence="1">
    <location>
        <begin position="37"/>
        <end position="57"/>
    </location>
</feature>
<dbReference type="EMBL" id="FNCC01000001">
    <property type="protein sequence ID" value="SDF39254.1"/>
    <property type="molecule type" value="Genomic_DNA"/>
</dbReference>
<keyword evidence="1" id="KW-1133">Transmembrane helix</keyword>
<dbReference type="RefSeq" id="WP_090044847.1">
    <property type="nucleotide sequence ID" value="NZ_FNCC01000001.1"/>
</dbReference>
<dbReference type="STRING" id="200378.SAMN05216553_101410"/>
<keyword evidence="3" id="KW-1185">Reference proteome</keyword>
<evidence type="ECO:0000313" key="3">
    <source>
        <dbReference type="Proteomes" id="UP000199623"/>
    </source>
</evidence>
<keyword evidence="1" id="KW-0472">Membrane</keyword>
<evidence type="ECO:0000313" key="2">
    <source>
        <dbReference type="EMBL" id="SDF39254.1"/>
    </source>
</evidence>
<proteinExistence type="predicted"/>
<accession>A0A1G7KQA9</accession>
<protein>
    <submittedName>
        <fullName evidence="2">Uncharacterized protein</fullName>
    </submittedName>
</protein>
<name>A0A1G7KQA9_9PSEU</name>
<organism evidence="2 3">
    <name type="scientific">Lentzea fradiae</name>
    <dbReference type="NCBI Taxonomy" id="200378"/>
    <lineage>
        <taxon>Bacteria</taxon>
        <taxon>Bacillati</taxon>
        <taxon>Actinomycetota</taxon>
        <taxon>Actinomycetes</taxon>
        <taxon>Pseudonocardiales</taxon>
        <taxon>Pseudonocardiaceae</taxon>
        <taxon>Lentzea</taxon>
    </lineage>
</organism>
<sequence>MSRKLAVGLAVVLILVGGIWTAQGLGYLKGSFMTGQQLWTTIGLLCVGAGVLLLIPWPGRRTPPER</sequence>
<keyword evidence="1" id="KW-0812">Transmembrane</keyword>
<dbReference type="AlphaFoldDB" id="A0A1G7KQA9"/>
<gene>
    <name evidence="2" type="ORF">SAMN05216553_101410</name>
</gene>
<evidence type="ECO:0000256" key="1">
    <source>
        <dbReference type="SAM" id="Phobius"/>
    </source>
</evidence>
<reference evidence="3" key="1">
    <citation type="submission" date="2016-10" db="EMBL/GenBank/DDBJ databases">
        <authorList>
            <person name="Varghese N."/>
            <person name="Submissions S."/>
        </authorList>
    </citation>
    <scope>NUCLEOTIDE SEQUENCE [LARGE SCALE GENOMIC DNA]</scope>
    <source>
        <strain evidence="3">CGMCC 4.3506</strain>
    </source>
</reference>